<dbReference type="GO" id="GO:0016758">
    <property type="term" value="F:hexosyltransferase activity"/>
    <property type="evidence" value="ECO:0007669"/>
    <property type="project" value="UniProtKB-ARBA"/>
</dbReference>
<dbReference type="CDD" id="cd00761">
    <property type="entry name" value="Glyco_tranf_GTA_type"/>
    <property type="match status" value="1"/>
</dbReference>
<accession>A0A8T3V3F0</accession>
<evidence type="ECO:0000259" key="1">
    <source>
        <dbReference type="Pfam" id="PF00535"/>
    </source>
</evidence>
<dbReference type="AlphaFoldDB" id="A0A8T3V3F0"/>
<dbReference type="InterPro" id="IPR029044">
    <property type="entry name" value="Nucleotide-diphossugar_trans"/>
</dbReference>
<protein>
    <submittedName>
        <fullName evidence="2">Glycosyltransferase family 2 protein</fullName>
    </submittedName>
</protein>
<dbReference type="EMBL" id="SUTK01000003">
    <property type="protein sequence ID" value="MBE6501062.1"/>
    <property type="molecule type" value="Genomic_DNA"/>
</dbReference>
<evidence type="ECO:0000313" key="2">
    <source>
        <dbReference type="EMBL" id="MBE6501062.1"/>
    </source>
</evidence>
<dbReference type="PANTHER" id="PTHR22916">
    <property type="entry name" value="GLYCOSYLTRANSFERASE"/>
    <property type="match status" value="1"/>
</dbReference>
<reference evidence="2" key="1">
    <citation type="submission" date="2019-04" db="EMBL/GenBank/DDBJ databases">
        <title>Evolution of Biomass-Degrading Anaerobic Consortia Revealed by Metagenomics.</title>
        <authorList>
            <person name="Peng X."/>
        </authorList>
    </citation>
    <scope>NUCLEOTIDE SEQUENCE</scope>
    <source>
        <strain evidence="2">SIG18</strain>
    </source>
</reference>
<dbReference type="SUPFAM" id="SSF53448">
    <property type="entry name" value="Nucleotide-diphospho-sugar transferases"/>
    <property type="match status" value="1"/>
</dbReference>
<dbReference type="PANTHER" id="PTHR22916:SF3">
    <property type="entry name" value="UDP-GLCNAC:BETAGAL BETA-1,3-N-ACETYLGLUCOSAMINYLTRANSFERASE-LIKE PROTEIN 1"/>
    <property type="match status" value="1"/>
</dbReference>
<feature type="domain" description="Glycosyltransferase 2-like" evidence="1">
    <location>
        <begin position="5"/>
        <end position="125"/>
    </location>
</feature>
<sequence length="323" mass="37703">MVKISVILPAFNSQNYIEKAIGSVLAQKFVDFELIIVNDGSTDSTLDIISSFSDNRITIIDQPNQGPGAARNNALKIANGDYVMYLDSDDWFCPDALDIAYAEITKFDADLTFFQMINYNGEKYYGNDWFDMKTFDESFENRAFKPSETPGSIFDLSVGVCQKIYNRNFLEKINAKFLEGIFFEDMPFFYYVYLKAERISIIKMPLYVRRKHEKSITNVVDEKFFDTVPAGQELMRIFIENGWYDAYKFDLLAYKINGPRFALRDMPLKYKSHMFDLIKRDYESIKSTKYYEDFLTQLGPVKKKFFLDVLKSGDYEEFSKTSR</sequence>
<proteinExistence type="predicted"/>
<dbReference type="Gene3D" id="3.90.550.10">
    <property type="entry name" value="Spore Coat Polysaccharide Biosynthesis Protein SpsA, Chain A"/>
    <property type="match status" value="1"/>
</dbReference>
<gene>
    <name evidence="2" type="ORF">E7Z79_01320</name>
</gene>
<dbReference type="Pfam" id="PF00535">
    <property type="entry name" value="Glycos_transf_2"/>
    <property type="match status" value="1"/>
</dbReference>
<dbReference type="Proteomes" id="UP000783037">
    <property type="component" value="Unassembled WGS sequence"/>
</dbReference>
<organism evidence="2 3">
    <name type="scientific">Methanobrevibacter thaueri</name>
    <dbReference type="NCBI Taxonomy" id="190975"/>
    <lineage>
        <taxon>Archaea</taxon>
        <taxon>Methanobacteriati</taxon>
        <taxon>Methanobacteriota</taxon>
        <taxon>Methanomada group</taxon>
        <taxon>Methanobacteria</taxon>
        <taxon>Methanobacteriales</taxon>
        <taxon>Methanobacteriaceae</taxon>
        <taxon>Methanobrevibacter</taxon>
    </lineage>
</organism>
<name>A0A8T3V3F0_9EURY</name>
<dbReference type="RefSeq" id="WP_303738181.1">
    <property type="nucleotide sequence ID" value="NZ_SUTK01000003.1"/>
</dbReference>
<evidence type="ECO:0000313" key="3">
    <source>
        <dbReference type="Proteomes" id="UP000783037"/>
    </source>
</evidence>
<dbReference type="InterPro" id="IPR001173">
    <property type="entry name" value="Glyco_trans_2-like"/>
</dbReference>
<comment type="caution">
    <text evidence="2">The sequence shown here is derived from an EMBL/GenBank/DDBJ whole genome shotgun (WGS) entry which is preliminary data.</text>
</comment>